<dbReference type="Gene3D" id="3.30.70.360">
    <property type="match status" value="1"/>
</dbReference>
<dbReference type="InterPro" id="IPR036264">
    <property type="entry name" value="Bact_exopeptidase_dim_dom"/>
</dbReference>
<comment type="catalytic activity">
    <reaction evidence="12">
        <text>N-octadecanoyl-L-phenylalanine + H2O = octadecanoate + L-phenylalanine</text>
        <dbReference type="Rhea" id="RHEA:64128"/>
        <dbReference type="ChEBI" id="CHEBI:15377"/>
        <dbReference type="ChEBI" id="CHEBI:25629"/>
        <dbReference type="ChEBI" id="CHEBI:58095"/>
        <dbReference type="ChEBI" id="CHEBI:149700"/>
    </reaction>
    <physiologicalReaction direction="left-to-right" evidence="12">
        <dbReference type="Rhea" id="RHEA:64129"/>
    </physiologicalReaction>
</comment>
<comment type="catalytic activity">
    <reaction evidence="25">
        <text>L-phenylalanine + (9Z)-octadecenoate = N-(9Z-octadecenoyl)-L-phenylalanine + H2O</text>
        <dbReference type="Rhea" id="RHEA:51300"/>
        <dbReference type="ChEBI" id="CHEBI:15377"/>
        <dbReference type="ChEBI" id="CHEBI:30823"/>
        <dbReference type="ChEBI" id="CHEBI:58095"/>
        <dbReference type="ChEBI" id="CHEBI:134020"/>
    </reaction>
    <physiologicalReaction direction="left-to-right" evidence="25">
        <dbReference type="Rhea" id="RHEA:51301"/>
    </physiologicalReaction>
    <physiologicalReaction direction="right-to-left" evidence="25">
        <dbReference type="Rhea" id="RHEA:51302"/>
    </physiologicalReaction>
</comment>
<evidence type="ECO:0000256" key="20">
    <source>
        <dbReference type="ARBA" id="ARBA00048597"/>
    </source>
</evidence>
<dbReference type="GO" id="GO:0016829">
    <property type="term" value="F:lyase activity"/>
    <property type="evidence" value="ECO:0007669"/>
    <property type="project" value="UniProtKB-KW"/>
</dbReference>
<dbReference type="FunFam" id="3.40.630.10:FF:000027">
    <property type="entry name" value="N-fatty-acyl-amino acid synthase/hydrolase PM20D1"/>
    <property type="match status" value="1"/>
</dbReference>
<dbReference type="GO" id="GO:0006629">
    <property type="term" value="P:lipid metabolic process"/>
    <property type="evidence" value="ECO:0007669"/>
    <property type="project" value="UniProtKB-ARBA"/>
</dbReference>
<comment type="pathway">
    <text evidence="1">Lipid metabolism; fatty acid metabolism.</text>
</comment>
<evidence type="ECO:0000256" key="30">
    <source>
        <dbReference type="SAM" id="Phobius"/>
    </source>
</evidence>
<comment type="similarity">
    <text evidence="2">Belongs to the peptidase M20A family.</text>
</comment>
<dbReference type="CDD" id="cd12940">
    <property type="entry name" value="LEM_LAP2_LEMD1"/>
    <property type="match status" value="1"/>
</dbReference>
<dbReference type="FunFam" id="1.10.720.40:FF:000001">
    <property type="entry name" value="LEM domain containing 2, isoform CRA_a"/>
    <property type="match status" value="1"/>
</dbReference>
<evidence type="ECO:0000256" key="28">
    <source>
        <dbReference type="ARBA" id="ARBA00060529"/>
    </source>
</evidence>
<comment type="catalytic activity">
    <reaction evidence="13">
        <text>N-(9Z-octadecenoyl)-L-tyrosine + H2O = L-tyrosine + (9Z)-octadecenoate</text>
        <dbReference type="Rhea" id="RHEA:64184"/>
        <dbReference type="ChEBI" id="CHEBI:15377"/>
        <dbReference type="ChEBI" id="CHEBI:30823"/>
        <dbReference type="ChEBI" id="CHEBI:58315"/>
        <dbReference type="ChEBI" id="CHEBI:149734"/>
    </reaction>
    <physiologicalReaction direction="left-to-right" evidence="13">
        <dbReference type="Rhea" id="RHEA:64185"/>
    </physiologicalReaction>
</comment>
<dbReference type="GO" id="GO:0046872">
    <property type="term" value="F:metal ion binding"/>
    <property type="evidence" value="ECO:0007669"/>
    <property type="project" value="UniProtKB-KW"/>
</dbReference>
<dbReference type="GO" id="GO:0043605">
    <property type="term" value="P:amide catabolic process"/>
    <property type="evidence" value="ECO:0007669"/>
    <property type="project" value="TreeGrafter"/>
</dbReference>
<dbReference type="AlphaFoldDB" id="A0AAD3M9Z0"/>
<comment type="catalytic activity">
    <reaction evidence="23">
        <text>N-(9Z-octadecenoyl)-L-leucine + H2O = L-leucine + (9Z)-octadecenoate</text>
        <dbReference type="Rhea" id="RHEA:51360"/>
        <dbReference type="ChEBI" id="CHEBI:15377"/>
        <dbReference type="ChEBI" id="CHEBI:30823"/>
        <dbReference type="ChEBI" id="CHEBI:57427"/>
        <dbReference type="ChEBI" id="CHEBI:134035"/>
    </reaction>
    <physiologicalReaction direction="left-to-right" evidence="23">
        <dbReference type="Rhea" id="RHEA:51361"/>
    </physiologicalReaction>
    <physiologicalReaction direction="right-to-left" evidence="23">
        <dbReference type="Rhea" id="RHEA:51362"/>
    </physiologicalReaction>
</comment>
<comment type="pathway">
    <text evidence="8">Amino-acid metabolism.</text>
</comment>
<evidence type="ECO:0000256" key="21">
    <source>
        <dbReference type="ARBA" id="ARBA00048729"/>
    </source>
</evidence>
<dbReference type="InterPro" id="IPR002933">
    <property type="entry name" value="Peptidase_M20"/>
</dbReference>
<evidence type="ECO:0000259" key="31">
    <source>
        <dbReference type="PROSITE" id="PS50954"/>
    </source>
</evidence>
<dbReference type="InterPro" id="IPR003887">
    <property type="entry name" value="LEM_dom"/>
</dbReference>
<comment type="caution">
    <text evidence="32">The sequence shown here is derived from an EMBL/GenBank/DDBJ whole genome shotgun (WGS) entry which is preliminary data.</text>
</comment>
<evidence type="ECO:0000256" key="2">
    <source>
        <dbReference type="ARBA" id="ARBA00006247"/>
    </source>
</evidence>
<dbReference type="SMART" id="SM00540">
    <property type="entry name" value="LEM"/>
    <property type="match status" value="1"/>
</dbReference>
<comment type="catalytic activity">
    <reaction evidence="26">
        <text>N-(5Z,8Z,11Z,14Z-eicosatetraenoyl)-L-serine + H2O = (5Z,8Z,11Z,14Z)-eicosatetraenoate + L-serine</text>
        <dbReference type="Rhea" id="RHEA:64116"/>
        <dbReference type="ChEBI" id="CHEBI:15377"/>
        <dbReference type="ChEBI" id="CHEBI:32395"/>
        <dbReference type="ChEBI" id="CHEBI:33384"/>
        <dbReference type="ChEBI" id="CHEBI:149697"/>
    </reaction>
    <physiologicalReaction direction="left-to-right" evidence="26">
        <dbReference type="Rhea" id="RHEA:64117"/>
    </physiologicalReaction>
    <physiologicalReaction direction="right-to-left" evidence="26">
        <dbReference type="Rhea" id="RHEA:64118"/>
    </physiologicalReaction>
</comment>
<evidence type="ECO:0000256" key="3">
    <source>
        <dbReference type="ARBA" id="ARBA00022670"/>
    </source>
</evidence>
<comment type="catalytic activity">
    <reaction evidence="19">
        <text>an N-acyl-L-amino acid + H2O = an L-alpha-amino acid + a carboxylate</text>
        <dbReference type="Rhea" id="RHEA:15565"/>
        <dbReference type="ChEBI" id="CHEBI:15377"/>
        <dbReference type="ChEBI" id="CHEBI:29067"/>
        <dbReference type="ChEBI" id="CHEBI:59869"/>
        <dbReference type="ChEBI" id="CHEBI:59874"/>
        <dbReference type="EC" id="3.5.1.14"/>
    </reaction>
    <physiologicalReaction direction="left-to-right" evidence="19">
        <dbReference type="Rhea" id="RHEA:15566"/>
    </physiologicalReaction>
    <physiologicalReaction direction="right-to-left" evidence="19">
        <dbReference type="Rhea" id="RHEA:15567"/>
    </physiologicalReaction>
</comment>
<feature type="region of interest" description="Disordered" evidence="29">
    <location>
        <begin position="1"/>
        <end position="61"/>
    </location>
</feature>
<evidence type="ECO:0000256" key="13">
    <source>
        <dbReference type="ARBA" id="ARBA00047866"/>
    </source>
</evidence>
<dbReference type="Pfam" id="PF01546">
    <property type="entry name" value="Peptidase_M20"/>
    <property type="match status" value="1"/>
</dbReference>
<feature type="region of interest" description="Disordered" evidence="29">
    <location>
        <begin position="94"/>
        <end position="199"/>
    </location>
</feature>
<keyword evidence="30" id="KW-0812">Transmembrane</keyword>
<dbReference type="InterPro" id="IPR047177">
    <property type="entry name" value="Pept_M20A"/>
</dbReference>
<keyword evidence="4" id="KW-0479">Metal-binding</keyword>
<keyword evidence="32" id="KW-0121">Carboxypeptidase</keyword>
<dbReference type="GO" id="GO:0006508">
    <property type="term" value="P:proteolysis"/>
    <property type="evidence" value="ECO:0007669"/>
    <property type="project" value="UniProtKB-KW"/>
</dbReference>
<dbReference type="FunFam" id="1.10.150.900:FF:000003">
    <property type="entry name" value="N-fatty-acyl-amino acid synthase/hydrolase PM20D1"/>
    <property type="match status" value="1"/>
</dbReference>
<evidence type="ECO:0000313" key="33">
    <source>
        <dbReference type="Proteomes" id="UP001279410"/>
    </source>
</evidence>
<dbReference type="GO" id="GO:0004180">
    <property type="term" value="F:carboxypeptidase activity"/>
    <property type="evidence" value="ECO:0007669"/>
    <property type="project" value="UniProtKB-KW"/>
</dbReference>
<evidence type="ECO:0000256" key="15">
    <source>
        <dbReference type="ARBA" id="ARBA00047879"/>
    </source>
</evidence>
<dbReference type="EMBL" id="BRZM01000009">
    <property type="protein sequence ID" value="GLD50137.1"/>
    <property type="molecule type" value="Genomic_DNA"/>
</dbReference>
<dbReference type="Pfam" id="PF07687">
    <property type="entry name" value="M20_dimer"/>
    <property type="match status" value="1"/>
</dbReference>
<comment type="catalytic activity">
    <reaction evidence="11">
        <text>N-(4Z,7Z,10Z,13Z,16Z,19Z-docosahexaenoyl)-L-phenylalanine + H2O = (4Z,7Z,10Z,13Z,16Z,19Z)-docosahexaenoate + L-phenylalanine</text>
        <dbReference type="Rhea" id="RHEA:64132"/>
        <dbReference type="ChEBI" id="CHEBI:15377"/>
        <dbReference type="ChEBI" id="CHEBI:58095"/>
        <dbReference type="ChEBI" id="CHEBI:77016"/>
        <dbReference type="ChEBI" id="CHEBI:149701"/>
    </reaction>
    <physiologicalReaction direction="left-to-right" evidence="11">
        <dbReference type="Rhea" id="RHEA:64133"/>
    </physiologicalReaction>
</comment>
<dbReference type="InterPro" id="IPR011015">
    <property type="entry name" value="LEM/LEM-like_dom_sf"/>
</dbReference>
<comment type="catalytic activity">
    <reaction evidence="27">
        <text>N-(9Z-octadecenoyl)-L-lysine + H2O = L-lysine + (9Z)-octadecenoate</text>
        <dbReference type="Rhea" id="RHEA:64192"/>
        <dbReference type="ChEBI" id="CHEBI:15377"/>
        <dbReference type="ChEBI" id="CHEBI:30823"/>
        <dbReference type="ChEBI" id="CHEBI:32551"/>
        <dbReference type="ChEBI" id="CHEBI:149731"/>
    </reaction>
    <physiologicalReaction direction="left-to-right" evidence="27">
        <dbReference type="Rhea" id="RHEA:64193"/>
    </physiologicalReaction>
</comment>
<keyword evidence="3" id="KW-0645">Protease</keyword>
<protein>
    <submittedName>
        <fullName evidence="32">Probable carboxypeptidase PM20D1 isoform X1</fullName>
    </submittedName>
</protein>
<dbReference type="GO" id="GO:1990845">
    <property type="term" value="P:adaptive thermogenesis"/>
    <property type="evidence" value="ECO:0007669"/>
    <property type="project" value="UniProtKB-ARBA"/>
</dbReference>
<comment type="catalytic activity">
    <reaction evidence="22">
        <text>N-(9Z-octadecenoyl)-L-tryptophan + H2O = L-tryptophan + (9Z)-octadecenoate</text>
        <dbReference type="Rhea" id="RHEA:64176"/>
        <dbReference type="ChEBI" id="CHEBI:15377"/>
        <dbReference type="ChEBI" id="CHEBI:30823"/>
        <dbReference type="ChEBI" id="CHEBI:57912"/>
        <dbReference type="ChEBI" id="CHEBI:149733"/>
    </reaction>
    <physiologicalReaction direction="left-to-right" evidence="22">
        <dbReference type="Rhea" id="RHEA:64177"/>
    </physiologicalReaction>
</comment>
<dbReference type="Proteomes" id="UP001279410">
    <property type="component" value="Unassembled WGS sequence"/>
</dbReference>
<evidence type="ECO:0000256" key="12">
    <source>
        <dbReference type="ARBA" id="ARBA00047723"/>
    </source>
</evidence>
<sequence length="866" mass="95892">MPYSFQGGTQDGETEVLQKDTLTASPTCCAGGQRSGQTWRSKDKGESPEDAEIPDPSGLTDDDLKAALLECGVKAGPIVASTRALYEKKLSKLLRSDGHDQLNGAEKGVLYSDSEEEEEEEENGDEEDAESACTGAEEDKQETVAQSDQAQQESSQNDDFDYPQCFLPSSRLHVRASRHREPRPKWNSGNALKSSERNWSRCSQIPAGISRASSVDQRSGLGSGLDTPVVNKCTMMNQSLYYTPKASPHERGMKLPQEPVKDTFKDLLPDAETTPTGIYATRRRPIKGAAGRPIQYAYPDTPISPTTLERREVEHRLVPIHIQILVFLIVACLLYLIYVCVEDSSFVALLDSLSQGSESEEGLLVQTEAQDTLALSEQETLSLDVNVGLQLAHWEKTKNLSLVIDRHQREELLANFKGAIRIPTVSFSETEINTTALLEFDRLLRKAFPTVFSSNLVHHELVANYSHLFWVQGSQPDLVPYMLLAHIDVVPATESDGWEAPPFSAQEIDDFIYGRGTIDDKSSVMGILQSLEYLLRKGYAPRRGFYIGFGHDEEVSGYQGAVNIVRLLKQRGVQLAFVLDEGLAVLDGVISGLEGPAALIGISEKGSATVKLSVSMVPGHSSMPPRETSIGILAAAVKRLEENPMPRLFGQGPERGTFEHLAHKFRLPVKFVMSNLWLFSPILGRVLERKPDTNAFVRTTTAVTIFNAGVKINVIPSLAEAYVNLRIHSAQSLQEVLDLIHSTVGDQRVKIELVDGFDPLPVSSADEKSFGFQIIKKTVLDMFPTVTVAPGICIGNTDSRHFKDLTSDIYRFAPVWFKPGDAQRFHGINERISKKNYEELVVFYFNLIQNCDIQHLPEPHSSVHEL</sequence>
<comment type="catalytic activity">
    <reaction evidence="14">
        <text>(5Z,8Z,11Z,14Z)-eicosatetraenoate + L-phenylalanine = N-(5Z,8Z,11Z,14Z-eicosatetraenoyl)-L-phenylalanine + H2O</text>
        <dbReference type="Rhea" id="RHEA:51312"/>
        <dbReference type="ChEBI" id="CHEBI:15377"/>
        <dbReference type="ChEBI" id="CHEBI:32395"/>
        <dbReference type="ChEBI" id="CHEBI:58095"/>
        <dbReference type="ChEBI" id="CHEBI:134022"/>
    </reaction>
    <physiologicalReaction direction="left-to-right" evidence="14">
        <dbReference type="Rhea" id="RHEA:51313"/>
    </physiologicalReaction>
    <physiologicalReaction direction="right-to-left" evidence="14">
        <dbReference type="Rhea" id="RHEA:51314"/>
    </physiologicalReaction>
</comment>
<evidence type="ECO:0000256" key="19">
    <source>
        <dbReference type="ARBA" id="ARBA00048579"/>
    </source>
</evidence>
<reference evidence="32" key="1">
    <citation type="submission" date="2022-08" db="EMBL/GenBank/DDBJ databases">
        <title>Genome sequencing of akame (Lates japonicus).</title>
        <authorList>
            <person name="Hashiguchi Y."/>
            <person name="Takahashi H."/>
        </authorList>
    </citation>
    <scope>NUCLEOTIDE SEQUENCE</scope>
    <source>
        <strain evidence="32">Kochi</strain>
    </source>
</reference>
<dbReference type="CDD" id="cd05674">
    <property type="entry name" value="M20_yscS"/>
    <property type="match status" value="1"/>
</dbReference>
<evidence type="ECO:0000256" key="27">
    <source>
        <dbReference type="ARBA" id="ARBA00049457"/>
    </source>
</evidence>
<feature type="compositionally biased region" description="Acidic residues" evidence="29">
    <location>
        <begin position="113"/>
        <end position="130"/>
    </location>
</feature>
<keyword evidence="6" id="KW-0862">Zinc</keyword>
<organism evidence="32 33">
    <name type="scientific">Lates japonicus</name>
    <name type="common">Japanese lates</name>
    <dbReference type="NCBI Taxonomy" id="270547"/>
    <lineage>
        <taxon>Eukaryota</taxon>
        <taxon>Metazoa</taxon>
        <taxon>Chordata</taxon>
        <taxon>Craniata</taxon>
        <taxon>Vertebrata</taxon>
        <taxon>Euteleostomi</taxon>
        <taxon>Actinopterygii</taxon>
        <taxon>Neopterygii</taxon>
        <taxon>Teleostei</taxon>
        <taxon>Neoteleostei</taxon>
        <taxon>Acanthomorphata</taxon>
        <taxon>Carangaria</taxon>
        <taxon>Carangaria incertae sedis</taxon>
        <taxon>Centropomidae</taxon>
        <taxon>Lates</taxon>
    </lineage>
</organism>
<evidence type="ECO:0000256" key="18">
    <source>
        <dbReference type="ARBA" id="ARBA00048402"/>
    </source>
</evidence>
<dbReference type="SUPFAM" id="SSF55031">
    <property type="entry name" value="Bacterial exopeptidase dimerisation domain"/>
    <property type="match status" value="1"/>
</dbReference>
<keyword evidence="33" id="KW-1185">Reference proteome</keyword>
<dbReference type="InterPro" id="IPR011650">
    <property type="entry name" value="Peptidase_M20_dimer"/>
</dbReference>
<evidence type="ECO:0000256" key="26">
    <source>
        <dbReference type="ARBA" id="ARBA00049100"/>
    </source>
</evidence>
<evidence type="ECO:0000256" key="8">
    <source>
        <dbReference type="ARBA" id="ARBA00034698"/>
    </source>
</evidence>
<evidence type="ECO:0000313" key="32">
    <source>
        <dbReference type="EMBL" id="GLD50137.1"/>
    </source>
</evidence>
<dbReference type="GO" id="GO:0043604">
    <property type="term" value="P:amide biosynthetic process"/>
    <property type="evidence" value="ECO:0007669"/>
    <property type="project" value="UniProtKB-ARBA"/>
</dbReference>
<comment type="catalytic activity">
    <reaction evidence="17">
        <text>N-(9Z-octadecenoyl)-L-asparagine + H2O = L-asparagine + (9Z)-octadecenoate</text>
        <dbReference type="Rhea" id="RHEA:64136"/>
        <dbReference type="ChEBI" id="CHEBI:15377"/>
        <dbReference type="ChEBI" id="CHEBI:30823"/>
        <dbReference type="ChEBI" id="CHEBI:58048"/>
        <dbReference type="ChEBI" id="CHEBI:149730"/>
    </reaction>
    <physiologicalReaction direction="left-to-right" evidence="17">
        <dbReference type="Rhea" id="RHEA:64137"/>
    </physiologicalReaction>
</comment>
<dbReference type="Gene3D" id="3.40.630.10">
    <property type="entry name" value="Zn peptidases"/>
    <property type="match status" value="1"/>
</dbReference>
<name>A0AAD3M9Z0_LATJO</name>
<evidence type="ECO:0000256" key="1">
    <source>
        <dbReference type="ARBA" id="ARBA00004872"/>
    </source>
</evidence>
<comment type="pathway">
    <text evidence="28">Energy metabolism; electron transfer.</text>
</comment>
<evidence type="ECO:0000256" key="17">
    <source>
        <dbReference type="ARBA" id="ARBA00048380"/>
    </source>
</evidence>
<dbReference type="PROSITE" id="PS50954">
    <property type="entry name" value="LEM"/>
    <property type="match status" value="1"/>
</dbReference>
<keyword evidence="30" id="KW-1133">Transmembrane helix</keyword>
<comment type="catalytic activity">
    <reaction evidence="18">
        <text>N-(5Z,8Z,11Z,14Z)-eicosatetraenoyl-glycine + H2O = (5Z,8Z,11Z,14Z)-eicosatetraenoate + glycine</text>
        <dbReference type="Rhea" id="RHEA:64108"/>
        <dbReference type="ChEBI" id="CHEBI:15377"/>
        <dbReference type="ChEBI" id="CHEBI:32395"/>
        <dbReference type="ChEBI" id="CHEBI:57305"/>
        <dbReference type="ChEBI" id="CHEBI:59002"/>
    </reaction>
    <physiologicalReaction direction="left-to-right" evidence="18">
        <dbReference type="Rhea" id="RHEA:64109"/>
    </physiologicalReaction>
    <physiologicalReaction direction="right-to-left" evidence="18">
        <dbReference type="Rhea" id="RHEA:64110"/>
    </physiologicalReaction>
</comment>
<evidence type="ECO:0000256" key="24">
    <source>
        <dbReference type="ARBA" id="ARBA00048840"/>
    </source>
</evidence>
<evidence type="ECO:0000256" key="6">
    <source>
        <dbReference type="ARBA" id="ARBA00022833"/>
    </source>
</evidence>
<feature type="compositionally biased region" description="Basic residues" evidence="29">
    <location>
        <begin position="172"/>
        <end position="182"/>
    </location>
</feature>
<dbReference type="PANTHER" id="PTHR45962:SF1">
    <property type="entry name" value="N-FATTY-ACYL-AMINO ACID SYNTHASE_HYDROLASE PM20D1"/>
    <property type="match status" value="1"/>
</dbReference>
<comment type="catalytic activity">
    <reaction evidence="20">
        <text>N-(9Z-octadecenoyl)-L-serine + H2O = L-serine + (9Z)-octadecenoate</text>
        <dbReference type="Rhea" id="RHEA:51352"/>
        <dbReference type="ChEBI" id="CHEBI:15377"/>
        <dbReference type="ChEBI" id="CHEBI:30823"/>
        <dbReference type="ChEBI" id="CHEBI:33384"/>
        <dbReference type="ChEBI" id="CHEBI:134031"/>
    </reaction>
    <physiologicalReaction direction="left-to-right" evidence="20">
        <dbReference type="Rhea" id="RHEA:51353"/>
    </physiologicalReaction>
</comment>
<comment type="function">
    <text evidence="9">Secreted enzyme that regulates the endogenous N-fatty acyl amino acid (NAAs) tissue and circulating levels by functioning as a bidirectional NAA synthase/hydrolase. It condenses free fatty acids and free amino acids to generate NAAs and bidirectionally catalyzes the reverse hydrolysis reaction. Some of these NAAs stimulate oxidative metabolism via mitochondrial uncoupling, increasing energy expenditure in a UPC1-independent manner. Thereby, this secreted protein may indirectly regulate whole body energy expenditure. PM20D1 circulates in tight association with both low- and high-density (LDL and HDL,respectively) lipoprotein particles.</text>
</comment>
<gene>
    <name evidence="32" type="ORF">AKAME5_000353400</name>
</gene>
<proteinExistence type="inferred from homology"/>
<dbReference type="Gene3D" id="1.10.720.40">
    <property type="match status" value="1"/>
</dbReference>
<evidence type="ECO:0000256" key="7">
    <source>
        <dbReference type="ARBA" id="ARBA00023239"/>
    </source>
</evidence>
<comment type="catalytic activity">
    <reaction evidence="21">
        <text>N-(9Z-octadecenoyl)-L-glutamine + H2O = L-glutamine + (9Z)-octadecenoate</text>
        <dbReference type="Rhea" id="RHEA:51356"/>
        <dbReference type="ChEBI" id="CHEBI:15377"/>
        <dbReference type="ChEBI" id="CHEBI:30823"/>
        <dbReference type="ChEBI" id="CHEBI:58359"/>
        <dbReference type="ChEBI" id="CHEBI:134033"/>
    </reaction>
    <physiologicalReaction direction="left-to-right" evidence="21">
        <dbReference type="Rhea" id="RHEA:51357"/>
    </physiologicalReaction>
</comment>
<dbReference type="Gene3D" id="1.10.150.900">
    <property type="match status" value="1"/>
</dbReference>
<evidence type="ECO:0000256" key="23">
    <source>
        <dbReference type="ARBA" id="ARBA00048827"/>
    </source>
</evidence>
<comment type="catalytic activity">
    <reaction evidence="15">
        <text>N-hexadecanoyl-L-phenylalanine + H2O = hexadecanoate + L-phenylalanine</text>
        <dbReference type="Rhea" id="RHEA:64124"/>
        <dbReference type="ChEBI" id="CHEBI:7896"/>
        <dbReference type="ChEBI" id="CHEBI:15377"/>
        <dbReference type="ChEBI" id="CHEBI:58095"/>
        <dbReference type="ChEBI" id="CHEBI:149699"/>
    </reaction>
    <physiologicalReaction direction="left-to-right" evidence="15">
        <dbReference type="Rhea" id="RHEA:64125"/>
    </physiologicalReaction>
</comment>
<evidence type="ECO:0000256" key="4">
    <source>
        <dbReference type="ARBA" id="ARBA00022723"/>
    </source>
</evidence>
<comment type="catalytic activity">
    <reaction evidence="10">
        <text>(9Z)-octadecenoate + glycine = N-(9Z-octadecenoyl)glycine + H2O</text>
        <dbReference type="Rhea" id="RHEA:51316"/>
        <dbReference type="ChEBI" id="CHEBI:15377"/>
        <dbReference type="ChEBI" id="CHEBI:30823"/>
        <dbReference type="ChEBI" id="CHEBI:57305"/>
        <dbReference type="ChEBI" id="CHEBI:133992"/>
    </reaction>
    <physiologicalReaction direction="right-to-left" evidence="10">
        <dbReference type="Rhea" id="RHEA:51318"/>
    </physiologicalReaction>
</comment>
<accession>A0AAD3M9Z0</accession>
<evidence type="ECO:0000256" key="14">
    <source>
        <dbReference type="ARBA" id="ARBA00047874"/>
    </source>
</evidence>
<feature type="compositionally biased region" description="Low complexity" evidence="29">
    <location>
        <begin position="146"/>
        <end position="155"/>
    </location>
</feature>
<comment type="catalytic activity">
    <reaction evidence="16">
        <text>N-(9Z-octadecenoyl)-L-methionine + H2O = (9Z)-octadecenoate + L-methionine</text>
        <dbReference type="Rhea" id="RHEA:64144"/>
        <dbReference type="ChEBI" id="CHEBI:15377"/>
        <dbReference type="ChEBI" id="CHEBI:30823"/>
        <dbReference type="ChEBI" id="CHEBI:57844"/>
        <dbReference type="ChEBI" id="CHEBI:149732"/>
    </reaction>
    <physiologicalReaction direction="left-to-right" evidence="16">
        <dbReference type="Rhea" id="RHEA:64145"/>
    </physiologicalReaction>
</comment>
<evidence type="ECO:0000256" key="5">
    <source>
        <dbReference type="ARBA" id="ARBA00022801"/>
    </source>
</evidence>
<feature type="domain" description="LEM" evidence="31">
    <location>
        <begin position="53"/>
        <end position="97"/>
    </location>
</feature>
<comment type="catalytic activity">
    <reaction evidence="24">
        <text>an N-acyl-aromatic L-alpha-amino acid + H2O = an aromatic L-alpha-amino acid + a carboxylate</text>
        <dbReference type="Rhea" id="RHEA:54184"/>
        <dbReference type="ChEBI" id="CHEBI:15377"/>
        <dbReference type="ChEBI" id="CHEBI:29067"/>
        <dbReference type="ChEBI" id="CHEBI:84824"/>
        <dbReference type="ChEBI" id="CHEBI:138093"/>
        <dbReference type="EC" id="3.5.1.114"/>
    </reaction>
    <physiologicalReaction direction="left-to-right" evidence="24">
        <dbReference type="Rhea" id="RHEA:54185"/>
    </physiologicalReaction>
    <physiologicalReaction direction="right-to-left" evidence="24">
        <dbReference type="Rhea" id="RHEA:54186"/>
    </physiologicalReaction>
</comment>
<dbReference type="Pfam" id="PF03020">
    <property type="entry name" value="LEM"/>
    <property type="match status" value="1"/>
</dbReference>
<keyword evidence="7" id="KW-0456">Lyase</keyword>
<dbReference type="GO" id="GO:0005576">
    <property type="term" value="C:extracellular region"/>
    <property type="evidence" value="ECO:0007669"/>
    <property type="project" value="UniProtKB-ARBA"/>
</dbReference>
<keyword evidence="30" id="KW-0472">Membrane</keyword>
<evidence type="ECO:0000256" key="10">
    <source>
        <dbReference type="ARBA" id="ARBA00047450"/>
    </source>
</evidence>
<dbReference type="PANTHER" id="PTHR45962">
    <property type="entry name" value="N-FATTY-ACYL-AMINO ACID SYNTHASE/HYDROLASE PM20D1"/>
    <property type="match status" value="1"/>
</dbReference>
<evidence type="ECO:0000256" key="11">
    <source>
        <dbReference type="ARBA" id="ARBA00047567"/>
    </source>
</evidence>
<feature type="transmembrane region" description="Helical" evidence="30">
    <location>
        <begin position="317"/>
        <end position="338"/>
    </location>
</feature>
<evidence type="ECO:0000256" key="16">
    <source>
        <dbReference type="ARBA" id="ARBA00048145"/>
    </source>
</evidence>
<dbReference type="SUPFAM" id="SSF63451">
    <property type="entry name" value="LEM domain"/>
    <property type="match status" value="1"/>
</dbReference>
<dbReference type="GO" id="GO:0006520">
    <property type="term" value="P:amino acid metabolic process"/>
    <property type="evidence" value="ECO:0007669"/>
    <property type="project" value="UniProtKB-ARBA"/>
</dbReference>
<keyword evidence="5" id="KW-0378">Hydrolase</keyword>
<evidence type="ECO:0000256" key="25">
    <source>
        <dbReference type="ARBA" id="ARBA00048879"/>
    </source>
</evidence>
<dbReference type="SUPFAM" id="SSF53187">
    <property type="entry name" value="Zn-dependent exopeptidases"/>
    <property type="match status" value="1"/>
</dbReference>
<evidence type="ECO:0000256" key="22">
    <source>
        <dbReference type="ARBA" id="ARBA00048822"/>
    </source>
</evidence>
<evidence type="ECO:0000256" key="29">
    <source>
        <dbReference type="SAM" id="MobiDB-lite"/>
    </source>
</evidence>
<dbReference type="GO" id="GO:0004046">
    <property type="term" value="F:aminoacylase activity"/>
    <property type="evidence" value="ECO:0007669"/>
    <property type="project" value="UniProtKB-EC"/>
</dbReference>
<evidence type="ECO:0000256" key="9">
    <source>
        <dbReference type="ARBA" id="ARBA00046147"/>
    </source>
</evidence>